<dbReference type="InterPro" id="IPR053222">
    <property type="entry name" value="Zygotic_Embryogenesis-Asso"/>
</dbReference>
<dbReference type="AlphaFoldDB" id="A0A2G5TSU0"/>
<dbReference type="PANTHER" id="PTHR22899">
    <property type="entry name" value="CYCLIN-RELATED F-BOX FAMILY"/>
    <property type="match status" value="1"/>
</dbReference>
<protein>
    <recommendedName>
        <fullName evidence="1">F-box domain-containing protein</fullName>
    </recommendedName>
</protein>
<sequence>MPIRILSLPVADLQYALNCMDTWDLVAFSLCSKRTKNLVKFTVRKIKKIEANVYDCRICLTVQAFQTIQNFVFIGIHDSCITLDFGKGTELWRKQGFTQRNWIPHFLDIFHESKIHSLVIMNVRLWDMDTVKQCIPKCQTLRIRENCYIKFENIEFLQLCSIAENAEIEKNIFTNENHISKFLNLNLRSVHLSDWDNPFKLELNDLLTANSINITIQTANIRENELNRYLKLWMKGNNIFNRPSYMKLSLIHEIDRDEVLRGIKYQIVDNECSLNRADGKKLSISIQRNSVDFEFQ</sequence>
<keyword evidence="3" id="KW-1185">Reference proteome</keyword>
<dbReference type="Proteomes" id="UP000230233">
    <property type="component" value="Chromosome V"/>
</dbReference>
<evidence type="ECO:0000313" key="3">
    <source>
        <dbReference type="Proteomes" id="UP000230233"/>
    </source>
</evidence>
<gene>
    <name evidence="2" type="primary">Cnig_chr_V.g21610</name>
    <name evidence="2" type="ORF">B9Z55_021610</name>
</gene>
<organism evidence="2 3">
    <name type="scientific">Caenorhabditis nigoni</name>
    <dbReference type="NCBI Taxonomy" id="1611254"/>
    <lineage>
        <taxon>Eukaryota</taxon>
        <taxon>Metazoa</taxon>
        <taxon>Ecdysozoa</taxon>
        <taxon>Nematoda</taxon>
        <taxon>Chromadorea</taxon>
        <taxon>Rhabditida</taxon>
        <taxon>Rhabditina</taxon>
        <taxon>Rhabditomorpha</taxon>
        <taxon>Rhabditoidea</taxon>
        <taxon>Rhabditidae</taxon>
        <taxon>Peloderinae</taxon>
        <taxon>Caenorhabditis</taxon>
    </lineage>
</organism>
<reference evidence="3" key="1">
    <citation type="submission" date="2017-10" db="EMBL/GenBank/DDBJ databases">
        <title>Rapid genome shrinkage in a self-fertile nematode reveals novel sperm competition proteins.</title>
        <authorList>
            <person name="Yin D."/>
            <person name="Schwarz E.M."/>
            <person name="Thomas C.G."/>
            <person name="Felde R.L."/>
            <person name="Korf I.F."/>
            <person name="Cutter A.D."/>
            <person name="Schartner C.M."/>
            <person name="Ralston E.J."/>
            <person name="Meyer B.J."/>
            <person name="Haag E.S."/>
        </authorList>
    </citation>
    <scope>NUCLEOTIDE SEQUENCE [LARGE SCALE GENOMIC DNA]</scope>
    <source>
        <strain evidence="3">JU1422</strain>
    </source>
</reference>
<dbReference type="EMBL" id="PDUG01000005">
    <property type="protein sequence ID" value="PIC30342.1"/>
    <property type="molecule type" value="Genomic_DNA"/>
</dbReference>
<dbReference type="Pfam" id="PF00646">
    <property type="entry name" value="F-box"/>
    <property type="match status" value="1"/>
</dbReference>
<feature type="domain" description="F-box" evidence="1">
    <location>
        <begin position="2"/>
        <end position="49"/>
    </location>
</feature>
<dbReference type="InterPro" id="IPR012885">
    <property type="entry name" value="F-box_Sdz-33"/>
</dbReference>
<dbReference type="PROSITE" id="PS50181">
    <property type="entry name" value="FBOX"/>
    <property type="match status" value="1"/>
</dbReference>
<proteinExistence type="predicted"/>
<evidence type="ECO:0000259" key="1">
    <source>
        <dbReference type="PROSITE" id="PS50181"/>
    </source>
</evidence>
<dbReference type="Pfam" id="PF07735">
    <property type="entry name" value="FBA_2"/>
    <property type="match status" value="1"/>
</dbReference>
<accession>A0A2G5TSU0</accession>
<comment type="caution">
    <text evidence="2">The sequence shown here is derived from an EMBL/GenBank/DDBJ whole genome shotgun (WGS) entry which is preliminary data.</text>
</comment>
<dbReference type="InterPro" id="IPR001810">
    <property type="entry name" value="F-box_dom"/>
</dbReference>
<dbReference type="PANTHER" id="PTHR22899:SF0">
    <property type="entry name" value="F-BOX ASSOCIATED DOMAIN-CONTAINING PROTEIN-RELATED"/>
    <property type="match status" value="1"/>
</dbReference>
<name>A0A2G5TSU0_9PELO</name>
<evidence type="ECO:0000313" key="2">
    <source>
        <dbReference type="EMBL" id="PIC30342.1"/>
    </source>
</evidence>